<dbReference type="FunFam" id="3.30.450.20:FF:000100">
    <property type="entry name" value="Protein TWIN LOV 1"/>
    <property type="match status" value="1"/>
</dbReference>
<organism evidence="8 9">
    <name type="scientific">Nepenthes gracilis</name>
    <name type="common">Slender pitcher plant</name>
    <dbReference type="NCBI Taxonomy" id="150966"/>
    <lineage>
        <taxon>Eukaryota</taxon>
        <taxon>Viridiplantae</taxon>
        <taxon>Streptophyta</taxon>
        <taxon>Embryophyta</taxon>
        <taxon>Tracheophyta</taxon>
        <taxon>Spermatophyta</taxon>
        <taxon>Magnoliopsida</taxon>
        <taxon>eudicotyledons</taxon>
        <taxon>Gunneridae</taxon>
        <taxon>Pentapetalae</taxon>
        <taxon>Caryophyllales</taxon>
        <taxon>Nepenthaceae</taxon>
        <taxon>Nepenthes</taxon>
    </lineage>
</organism>
<dbReference type="GO" id="GO:0005634">
    <property type="term" value="C:nucleus"/>
    <property type="evidence" value="ECO:0007669"/>
    <property type="project" value="TreeGrafter"/>
</dbReference>
<keyword evidence="4" id="KW-0288">FMN</keyword>
<keyword evidence="3" id="KW-0285">Flavoprotein</keyword>
<keyword evidence="6" id="KW-0675">Receptor</keyword>
<evidence type="ECO:0000256" key="2">
    <source>
        <dbReference type="ARBA" id="ARBA00022606"/>
    </source>
</evidence>
<evidence type="ECO:0000256" key="1">
    <source>
        <dbReference type="ARBA" id="ARBA00022543"/>
    </source>
</evidence>
<name>A0AAD3RZR8_NEPGR</name>
<dbReference type="SMART" id="SM00086">
    <property type="entry name" value="PAC"/>
    <property type="match status" value="1"/>
</dbReference>
<dbReference type="CDD" id="cd00130">
    <property type="entry name" value="PAS"/>
    <property type="match status" value="2"/>
</dbReference>
<proteinExistence type="predicted"/>
<dbReference type="SUPFAM" id="SSF55785">
    <property type="entry name" value="PYP-like sensor domain (PAS domain)"/>
    <property type="match status" value="2"/>
</dbReference>
<dbReference type="Pfam" id="PF13426">
    <property type="entry name" value="PAS_9"/>
    <property type="match status" value="2"/>
</dbReference>
<evidence type="ECO:0000256" key="6">
    <source>
        <dbReference type="ARBA" id="ARBA00023170"/>
    </source>
</evidence>
<evidence type="ECO:0000259" key="7">
    <source>
        <dbReference type="PROSITE" id="PS50112"/>
    </source>
</evidence>
<keyword evidence="5" id="KW-0157">Chromophore</keyword>
<keyword evidence="9" id="KW-1185">Reference proteome</keyword>
<evidence type="ECO:0000313" key="9">
    <source>
        <dbReference type="Proteomes" id="UP001279734"/>
    </source>
</evidence>
<gene>
    <name evidence="8" type="ORF">Nepgr_003526</name>
</gene>
<feature type="domain" description="PAS" evidence="7">
    <location>
        <begin position="243"/>
        <end position="262"/>
    </location>
</feature>
<protein>
    <recommendedName>
        <fullName evidence="7">PAS domain-containing protein</fullName>
    </recommendedName>
</protein>
<dbReference type="PROSITE" id="PS50112">
    <property type="entry name" value="PAS"/>
    <property type="match status" value="2"/>
</dbReference>
<reference evidence="8" key="1">
    <citation type="submission" date="2023-05" db="EMBL/GenBank/DDBJ databases">
        <title>Nepenthes gracilis genome sequencing.</title>
        <authorList>
            <person name="Fukushima K."/>
        </authorList>
    </citation>
    <scope>NUCLEOTIDE SEQUENCE</scope>
    <source>
        <strain evidence="8">SING2019-196</strain>
    </source>
</reference>
<dbReference type="PANTHER" id="PTHR47429">
    <property type="entry name" value="PROTEIN TWIN LOV 1"/>
    <property type="match status" value="1"/>
</dbReference>
<comment type="caution">
    <text evidence="8">The sequence shown here is derived from an EMBL/GenBank/DDBJ whole genome shotgun (WGS) entry which is preliminary data.</text>
</comment>
<keyword evidence="2" id="KW-0716">Sensory transduction</keyword>
<dbReference type="Gene3D" id="3.30.450.20">
    <property type="entry name" value="PAS domain"/>
    <property type="match status" value="2"/>
</dbReference>
<evidence type="ECO:0000313" key="8">
    <source>
        <dbReference type="EMBL" id="GMH01687.1"/>
    </source>
</evidence>
<dbReference type="NCBIfam" id="TIGR00229">
    <property type="entry name" value="sensory_box"/>
    <property type="match status" value="2"/>
</dbReference>
<dbReference type="GO" id="GO:0009637">
    <property type="term" value="P:response to blue light"/>
    <property type="evidence" value="ECO:0007669"/>
    <property type="project" value="UniProtKB-ARBA"/>
</dbReference>
<dbReference type="AlphaFoldDB" id="A0AAD3RZR8"/>
<dbReference type="Proteomes" id="UP001279734">
    <property type="component" value="Unassembled WGS sequence"/>
</dbReference>
<evidence type="ECO:0000256" key="5">
    <source>
        <dbReference type="ARBA" id="ARBA00022991"/>
    </source>
</evidence>
<feature type="domain" description="PAS" evidence="7">
    <location>
        <begin position="39"/>
        <end position="89"/>
    </location>
</feature>
<dbReference type="EMBL" id="BSYO01000003">
    <property type="protein sequence ID" value="GMH01687.1"/>
    <property type="molecule type" value="Genomic_DNA"/>
</dbReference>
<evidence type="ECO:0000256" key="3">
    <source>
        <dbReference type="ARBA" id="ARBA00022630"/>
    </source>
</evidence>
<sequence>MESQQGVIQKSFFVQYSNWVHEDLDALPDNFTITDPFISGHPIVFASRGFLKMCGYSKEEVIGKNGRMFQGPATNRRSVMKIREAIREARDLQINLLNYRKDGTPFWMLFRMSPVFSKKDGKLIHFVAVQVPIHRKPMHLGSGIGRNGVHLCENGYKAPDSLLWDCRREVFHYSMLELGRGLAFDSKLDSDKGIEVEDLCTLESGSRCSVQGTGLLSSALIVSLGRIKQSFALIDPHSPGMPIVYASDAFLELTGYATEEVLECSQKYLSSSDTDSSTLLLIDESIQFGEPCTVHALNYRKDQSSFWNLLHVSPVRNASGKAKGL</sequence>
<evidence type="ECO:0000256" key="4">
    <source>
        <dbReference type="ARBA" id="ARBA00022643"/>
    </source>
</evidence>
<accession>A0AAD3RZR8</accession>
<dbReference type="PANTHER" id="PTHR47429:SF2">
    <property type="entry name" value="PROTEIN TWIN LOV 1"/>
    <property type="match status" value="1"/>
</dbReference>
<dbReference type="InterPro" id="IPR001610">
    <property type="entry name" value="PAC"/>
</dbReference>
<dbReference type="GO" id="GO:0009881">
    <property type="term" value="F:photoreceptor activity"/>
    <property type="evidence" value="ECO:0007669"/>
    <property type="project" value="UniProtKB-KW"/>
</dbReference>
<keyword evidence="1" id="KW-0600">Photoreceptor protein</keyword>
<dbReference type="InterPro" id="IPR000014">
    <property type="entry name" value="PAS"/>
</dbReference>
<dbReference type="InterPro" id="IPR035965">
    <property type="entry name" value="PAS-like_dom_sf"/>
</dbReference>